<dbReference type="Pfam" id="PF08541">
    <property type="entry name" value="ACP_syn_III_C"/>
    <property type="match status" value="1"/>
</dbReference>
<comment type="similarity">
    <text evidence="2">Belongs to the thiolase-like superfamily. Chalcone/stilbene synthases family.</text>
</comment>
<dbReference type="CDD" id="cd00831">
    <property type="entry name" value="CHS_like"/>
    <property type="match status" value="1"/>
</dbReference>
<dbReference type="InterPro" id="IPR013601">
    <property type="entry name" value="FAE1_typ3_polyketide_synth"/>
</dbReference>
<dbReference type="InterPro" id="IPR016039">
    <property type="entry name" value="Thiolase-like"/>
</dbReference>
<evidence type="ECO:0000313" key="10">
    <source>
        <dbReference type="Proteomes" id="UP001159364"/>
    </source>
</evidence>
<dbReference type="GO" id="GO:0009922">
    <property type="term" value="F:fatty acid elongase activity"/>
    <property type="evidence" value="ECO:0007669"/>
    <property type="project" value="UniProtKB-EC"/>
</dbReference>
<dbReference type="EMBL" id="JAIWQS010000009">
    <property type="protein sequence ID" value="KAJ8754934.1"/>
    <property type="molecule type" value="Genomic_DNA"/>
</dbReference>
<evidence type="ECO:0000256" key="4">
    <source>
        <dbReference type="ARBA" id="ARBA00022679"/>
    </source>
</evidence>
<evidence type="ECO:0000256" key="3">
    <source>
        <dbReference type="ARBA" id="ARBA00012307"/>
    </source>
</evidence>
<reference evidence="9 10" key="1">
    <citation type="submission" date="2021-09" db="EMBL/GenBank/DDBJ databases">
        <title>Genomic insights and catalytic innovation underlie evolution of tropane alkaloids biosynthesis.</title>
        <authorList>
            <person name="Wang Y.-J."/>
            <person name="Tian T."/>
            <person name="Huang J.-P."/>
            <person name="Huang S.-X."/>
        </authorList>
    </citation>
    <scope>NUCLEOTIDE SEQUENCE [LARGE SCALE GENOMIC DNA]</scope>
    <source>
        <strain evidence="9">KIB-2018</strain>
        <tissue evidence="9">Leaf</tissue>
    </source>
</reference>
<dbReference type="GO" id="GO:0016020">
    <property type="term" value="C:membrane"/>
    <property type="evidence" value="ECO:0007669"/>
    <property type="project" value="InterPro"/>
</dbReference>
<evidence type="ECO:0000313" key="9">
    <source>
        <dbReference type="EMBL" id="KAJ8754934.1"/>
    </source>
</evidence>
<evidence type="ECO:0000256" key="1">
    <source>
        <dbReference type="ARBA" id="ARBA00005194"/>
    </source>
</evidence>
<evidence type="ECO:0000256" key="5">
    <source>
        <dbReference type="ARBA" id="ARBA00023315"/>
    </source>
</evidence>
<keyword evidence="10" id="KW-1185">Reference proteome</keyword>
<comment type="caution">
    <text evidence="9">The sequence shown here is derived from an EMBL/GenBank/DDBJ whole genome shotgun (WGS) entry which is preliminary data.</text>
</comment>
<feature type="domain" description="FAE" evidence="7">
    <location>
        <begin position="139"/>
        <end position="272"/>
    </location>
</feature>
<sequence>MMRPYASTFPLIIMLTEDNLRAIRSNFVEHLELCGSFSRESIDFQVKVLERSGIGDEACVPSAMHKLPVDTSLNPSLEEVELVLFTIVEDLLSKHNPFLSNSFHYIHDRSQVWSPKQHQELQLKWNGLQRGSVIDKSGKDLLKVHKNSVALVLSMEAVTPSGYTGQSKSMLVANTIFRMGGVAVLLSNKRKDKRIARYKLHHLVRTHTGYNDQSYNCVFQQTDEDGISGVHLSRSVLHVASNSLKINISKLGPLVLPYSEQLRYCWCLIRHRIWGRSSTRANDTLYVPNFKKVFNHFCIHAGGRAIIDGVEKKLNLQREDGEASRMTLYRFGNTSSSSVWYELCYLEAKGKVKKGDKIWQIAFGSGFKCNSAVWESVSDMDSTKANAWSDRIHLYPVELSNKS</sequence>
<gene>
    <name evidence="9" type="ORF">K2173_015446</name>
</gene>
<dbReference type="InterPro" id="IPR012392">
    <property type="entry name" value="3-ktacl-CoA_syn"/>
</dbReference>
<feature type="domain" description="Beta-ketoacyl-[acyl-carrier-protein] synthase III C-terminal" evidence="8">
    <location>
        <begin position="295"/>
        <end position="375"/>
    </location>
</feature>
<organism evidence="9 10">
    <name type="scientific">Erythroxylum novogranatense</name>
    <dbReference type="NCBI Taxonomy" id="1862640"/>
    <lineage>
        <taxon>Eukaryota</taxon>
        <taxon>Viridiplantae</taxon>
        <taxon>Streptophyta</taxon>
        <taxon>Embryophyta</taxon>
        <taxon>Tracheophyta</taxon>
        <taxon>Spermatophyta</taxon>
        <taxon>Magnoliopsida</taxon>
        <taxon>eudicotyledons</taxon>
        <taxon>Gunneridae</taxon>
        <taxon>Pentapetalae</taxon>
        <taxon>rosids</taxon>
        <taxon>fabids</taxon>
        <taxon>Malpighiales</taxon>
        <taxon>Erythroxylaceae</taxon>
        <taxon>Erythroxylum</taxon>
    </lineage>
</organism>
<dbReference type="Gene3D" id="3.40.47.10">
    <property type="match status" value="1"/>
</dbReference>
<proteinExistence type="inferred from homology"/>
<evidence type="ECO:0000259" key="8">
    <source>
        <dbReference type="Pfam" id="PF08541"/>
    </source>
</evidence>
<dbReference type="Proteomes" id="UP001159364">
    <property type="component" value="Linkage Group LG09"/>
</dbReference>
<dbReference type="SUPFAM" id="SSF53901">
    <property type="entry name" value="Thiolase-like"/>
    <property type="match status" value="2"/>
</dbReference>
<keyword evidence="4" id="KW-0808">Transferase</keyword>
<keyword evidence="5" id="KW-0012">Acyltransferase</keyword>
<evidence type="ECO:0000256" key="2">
    <source>
        <dbReference type="ARBA" id="ARBA00005531"/>
    </source>
</evidence>
<name>A0AAV8SSV4_9ROSI</name>
<dbReference type="PIRSF" id="PIRSF036417">
    <property type="entry name" value="3-ktacl-CoA_syn"/>
    <property type="match status" value="1"/>
</dbReference>
<comment type="pathway">
    <text evidence="1">Lipid metabolism; fatty acid biosynthesis.</text>
</comment>
<dbReference type="GO" id="GO:0006633">
    <property type="term" value="P:fatty acid biosynthetic process"/>
    <property type="evidence" value="ECO:0007669"/>
    <property type="project" value="InterPro"/>
</dbReference>
<evidence type="ECO:0000259" key="7">
    <source>
        <dbReference type="Pfam" id="PF08392"/>
    </source>
</evidence>
<dbReference type="PANTHER" id="PTHR31561">
    <property type="entry name" value="3-KETOACYL-COA SYNTHASE"/>
    <property type="match status" value="1"/>
</dbReference>
<comment type="catalytic activity">
    <reaction evidence="6">
        <text>a very-long-chain acyl-CoA + malonyl-CoA + H(+) = a very-long-chain 3-oxoacyl-CoA + CO2 + CoA</text>
        <dbReference type="Rhea" id="RHEA:32727"/>
        <dbReference type="ChEBI" id="CHEBI:15378"/>
        <dbReference type="ChEBI" id="CHEBI:16526"/>
        <dbReference type="ChEBI" id="CHEBI:57287"/>
        <dbReference type="ChEBI" id="CHEBI:57384"/>
        <dbReference type="ChEBI" id="CHEBI:90725"/>
        <dbReference type="ChEBI" id="CHEBI:90736"/>
        <dbReference type="EC" id="2.3.1.199"/>
    </reaction>
</comment>
<accession>A0AAV8SSV4</accession>
<feature type="domain" description="FAE" evidence="7">
    <location>
        <begin position="16"/>
        <end position="95"/>
    </location>
</feature>
<dbReference type="Pfam" id="PF08392">
    <property type="entry name" value="FAE1_CUT1_RppA"/>
    <property type="match status" value="2"/>
</dbReference>
<dbReference type="AlphaFoldDB" id="A0AAV8SSV4"/>
<evidence type="ECO:0000256" key="6">
    <source>
        <dbReference type="ARBA" id="ARBA00047375"/>
    </source>
</evidence>
<dbReference type="InterPro" id="IPR013747">
    <property type="entry name" value="ACP_syn_III_C"/>
</dbReference>
<protein>
    <recommendedName>
        <fullName evidence="3">very-long-chain 3-oxoacyl-CoA synthase</fullName>
        <ecNumber evidence="3">2.3.1.199</ecNumber>
    </recommendedName>
</protein>
<dbReference type="EC" id="2.3.1.199" evidence="3"/>